<sequence length="23" mass="3004">MEEIIKKIYITIYYNKYLFFQNK</sequence>
<proteinExistence type="predicted"/>
<name>W7JMV0_PLAFO</name>
<dbReference type="EMBL" id="KE123877">
    <property type="protein sequence ID" value="EWC86243.1"/>
    <property type="molecule type" value="Genomic_DNA"/>
</dbReference>
<protein>
    <submittedName>
        <fullName evidence="1">Uncharacterized protein</fullName>
    </submittedName>
</protein>
<dbReference type="AlphaFoldDB" id="W7JMV0"/>
<gene>
    <name evidence="1" type="ORF">PFNF54_04973</name>
</gene>
<feature type="non-terminal residue" evidence="1">
    <location>
        <position position="23"/>
    </location>
</feature>
<dbReference type="Proteomes" id="UP000030673">
    <property type="component" value="Unassembled WGS sequence"/>
</dbReference>
<reference evidence="1 2" key="1">
    <citation type="submission" date="2013-02" db="EMBL/GenBank/DDBJ databases">
        <title>The Genome Sequence of Plasmodium falciparum NF54.</title>
        <authorList>
            <consortium name="The Broad Institute Genome Sequencing Platform"/>
            <consortium name="The Broad Institute Genome Sequencing Center for Infectious Disease"/>
            <person name="Neafsey D."/>
            <person name="Cheeseman I."/>
            <person name="Volkman S."/>
            <person name="Adams J."/>
            <person name="Walker B."/>
            <person name="Young S.K."/>
            <person name="Zeng Q."/>
            <person name="Gargeya S."/>
            <person name="Fitzgerald M."/>
            <person name="Haas B."/>
            <person name="Abouelleil A."/>
            <person name="Alvarado L."/>
            <person name="Arachchi H.M."/>
            <person name="Berlin A.M."/>
            <person name="Chapman S.B."/>
            <person name="Dewar J."/>
            <person name="Goldberg J."/>
            <person name="Griggs A."/>
            <person name="Gujja S."/>
            <person name="Hansen M."/>
            <person name="Howarth C."/>
            <person name="Imamovic A."/>
            <person name="Larimer J."/>
            <person name="McCowan C."/>
            <person name="Murphy C."/>
            <person name="Neiman D."/>
            <person name="Pearson M."/>
            <person name="Priest M."/>
            <person name="Roberts A."/>
            <person name="Saif S."/>
            <person name="Shea T."/>
            <person name="Sisk P."/>
            <person name="Sykes S."/>
            <person name="Wortman J."/>
            <person name="Nusbaum C."/>
            <person name="Birren B."/>
        </authorList>
    </citation>
    <scope>NUCLEOTIDE SEQUENCE [LARGE SCALE GENOMIC DNA]</scope>
    <source>
        <strain evidence="1 2">NF54</strain>
    </source>
</reference>
<evidence type="ECO:0000313" key="2">
    <source>
        <dbReference type="Proteomes" id="UP000030673"/>
    </source>
</evidence>
<keyword evidence="2" id="KW-1185">Reference proteome</keyword>
<evidence type="ECO:0000313" key="1">
    <source>
        <dbReference type="EMBL" id="EWC86243.1"/>
    </source>
</evidence>
<organism evidence="1 2">
    <name type="scientific">Plasmodium falciparum (isolate NF54)</name>
    <dbReference type="NCBI Taxonomy" id="5843"/>
    <lineage>
        <taxon>Eukaryota</taxon>
        <taxon>Sar</taxon>
        <taxon>Alveolata</taxon>
        <taxon>Apicomplexa</taxon>
        <taxon>Aconoidasida</taxon>
        <taxon>Haemosporida</taxon>
        <taxon>Plasmodiidae</taxon>
        <taxon>Plasmodium</taxon>
        <taxon>Plasmodium (Laverania)</taxon>
    </lineage>
</organism>
<accession>W7JMV0</accession>